<evidence type="ECO:0000256" key="1">
    <source>
        <dbReference type="ARBA" id="ARBA00010820"/>
    </source>
</evidence>
<dbReference type="EMBL" id="GL002606">
    <property type="protein sequence ID" value="EES20251.1"/>
    <property type="molecule type" value="Genomic_DNA"/>
</dbReference>
<accession>C6JRU5</accession>
<feature type="region of interest" description="Disordered" evidence="2">
    <location>
        <begin position="54"/>
        <end position="103"/>
    </location>
</feature>
<dbReference type="AlphaFoldDB" id="C6JRU5"/>
<name>C6JRU5_SORBI</name>
<evidence type="ECO:0000256" key="2">
    <source>
        <dbReference type="SAM" id="MobiDB-lite"/>
    </source>
</evidence>
<dbReference type="ExpressionAtlas" id="C6JRU5">
    <property type="expression patterns" value="baseline and differential"/>
</dbReference>
<dbReference type="Pfam" id="PF04504">
    <property type="entry name" value="GeBP-like_DBD"/>
    <property type="match status" value="1"/>
</dbReference>
<dbReference type="HOGENOM" id="CLU_1079307_0_0_1"/>
<feature type="compositionally biased region" description="Low complexity" evidence="2">
    <location>
        <begin position="80"/>
        <end position="90"/>
    </location>
</feature>
<evidence type="ECO:0000313" key="4">
    <source>
        <dbReference type="EMBL" id="EES20251.1"/>
    </source>
</evidence>
<reference evidence="4" key="1">
    <citation type="journal article" date="2009" name="Nature">
        <title>The Sorghum bicolor genome and the diversification of grasses.</title>
        <authorList>
            <person name="Paterson A.H."/>
            <person name="Bowers J.E."/>
            <person name="Bruggmann R."/>
            <person name="Dubchak I."/>
            <person name="Grimwood J."/>
            <person name="Gundlach H."/>
            <person name="Haberer G."/>
            <person name="Hellsten U."/>
            <person name="Mitros T."/>
            <person name="Poliakov A."/>
            <person name="Schmutz J."/>
            <person name="Spannagl M."/>
            <person name="Tang H."/>
            <person name="Wang X."/>
            <person name="Wicker T."/>
            <person name="Bharti A.K."/>
            <person name="Chapman J."/>
            <person name="Feltus F.A."/>
            <person name="Gowik U."/>
            <person name="Grigoriev I.V."/>
            <person name="Lyons E."/>
            <person name="Maher C.A."/>
            <person name="Martis M."/>
            <person name="Narechania A."/>
            <person name="Otillar R.P."/>
            <person name="Penning B.W."/>
            <person name="Salamov A.A."/>
            <person name="Wang Y."/>
            <person name="Zhang L."/>
            <person name="Carpita N.C."/>
            <person name="Freeling M."/>
            <person name="Gingle A.R."/>
            <person name="Hash C.T."/>
            <person name="Keller B."/>
            <person name="Klein P."/>
            <person name="Kresovich S."/>
            <person name="McCann M.C."/>
            <person name="Ming R."/>
            <person name="Peterson D.G."/>
            <person name="Mehboob-ur-Rahman"/>
            <person name="Ware D."/>
            <person name="Westhoff P."/>
            <person name="Mayer K.F."/>
            <person name="Messing J."/>
            <person name="Rokhsar D.S."/>
        </authorList>
    </citation>
    <scope>NUCLEOTIDE SEQUENCE [LARGE SCALE GENOMIC DNA]</scope>
</reference>
<proteinExistence type="inferred from homology"/>
<feature type="region of interest" description="Disordered" evidence="2">
    <location>
        <begin position="117"/>
        <end position="144"/>
    </location>
</feature>
<protein>
    <recommendedName>
        <fullName evidence="3">Glabrous enhancer-binding protein-like DBD domain-containing protein</fullName>
    </recommendedName>
</protein>
<feature type="domain" description="Glabrous enhancer-binding protein-like DBD" evidence="3">
    <location>
        <begin position="150"/>
        <end position="243"/>
    </location>
</feature>
<gene>
    <name evidence="4" type="primary">Sb0012s011560</name>
    <name evidence="4" type="ORF">SORBIDRAFT_0012s011560</name>
</gene>
<comment type="similarity">
    <text evidence="1">Belongs to the GeBP family.</text>
</comment>
<organism evidence="4">
    <name type="scientific">Sorghum bicolor</name>
    <name type="common">Sorghum</name>
    <name type="synonym">Sorghum vulgare</name>
    <dbReference type="NCBI Taxonomy" id="4558"/>
    <lineage>
        <taxon>Eukaryota</taxon>
        <taxon>Viridiplantae</taxon>
        <taxon>Streptophyta</taxon>
        <taxon>Embryophyta</taxon>
        <taxon>Tracheophyta</taxon>
        <taxon>Spermatophyta</taxon>
        <taxon>Magnoliopsida</taxon>
        <taxon>Liliopsida</taxon>
        <taxon>Poales</taxon>
        <taxon>Poaceae</taxon>
        <taxon>PACMAD clade</taxon>
        <taxon>Panicoideae</taxon>
        <taxon>Andropogonodae</taxon>
        <taxon>Andropogoneae</taxon>
        <taxon>Sorghinae</taxon>
        <taxon>Sorghum</taxon>
    </lineage>
</organism>
<sequence>MAPTIPFSLSPRGNCAAAAISISSSESDPSFTNTLIVLSSATYSTSSVVIVRDSSASRGGDEARRGQRSALPHRRPPSLAPSALPVPSSANGSGHAATTAAAPHQCPSPCSVFSVRAPGGVVPTPPSSGGRGGDDDDEATSRLKRKAQYRKWRVEDELKILSTLAKLRKDNLGVPPQASVLLKKICEDGGLLRRGVDATELSDKVFKLKKKFMKAAAKVAASNGRHLRKYRNRVLYKTSMEAWPDLLPVDAAAAVQGL</sequence>
<evidence type="ECO:0000259" key="3">
    <source>
        <dbReference type="Pfam" id="PF04504"/>
    </source>
</evidence>
<dbReference type="InterPro" id="IPR053932">
    <property type="entry name" value="GeBP-like_DBD"/>
</dbReference>